<feature type="chain" id="PRO_5046069267" description="Lipoprotein" evidence="1">
    <location>
        <begin position="24"/>
        <end position="208"/>
    </location>
</feature>
<evidence type="ECO:0000313" key="3">
    <source>
        <dbReference type="Proteomes" id="UP000600565"/>
    </source>
</evidence>
<gene>
    <name evidence="2" type="ORF">H9632_08045</name>
</gene>
<proteinExistence type="predicted"/>
<comment type="caution">
    <text evidence="2">The sequence shown here is derived from an EMBL/GenBank/DDBJ whole genome shotgun (WGS) entry which is preliminary data.</text>
</comment>
<accession>A0ABR8XM52</accession>
<dbReference type="PROSITE" id="PS51257">
    <property type="entry name" value="PROKAR_LIPOPROTEIN"/>
    <property type="match status" value="1"/>
</dbReference>
<dbReference type="RefSeq" id="WP_191703604.1">
    <property type="nucleotide sequence ID" value="NZ_JACSPW010000006.1"/>
</dbReference>
<reference evidence="2 3" key="1">
    <citation type="submission" date="2020-08" db="EMBL/GenBank/DDBJ databases">
        <title>A Genomic Blueprint of the Chicken Gut Microbiome.</title>
        <authorList>
            <person name="Gilroy R."/>
            <person name="Ravi A."/>
            <person name="Getino M."/>
            <person name="Pursley I."/>
            <person name="Horton D.L."/>
            <person name="Alikhan N.-F."/>
            <person name="Baker D."/>
            <person name="Gharbi K."/>
            <person name="Hall N."/>
            <person name="Watson M."/>
            <person name="Adriaenssens E.M."/>
            <person name="Foster-Nyarko E."/>
            <person name="Jarju S."/>
            <person name="Secka A."/>
            <person name="Antonio M."/>
            <person name="Oren A."/>
            <person name="Chaudhuri R."/>
            <person name="La Ragione R.M."/>
            <person name="Hildebrand F."/>
            <person name="Pallen M.J."/>
        </authorList>
    </citation>
    <scope>NUCLEOTIDE SEQUENCE [LARGE SCALE GENOMIC DNA]</scope>
    <source>
        <strain evidence="2 3">Sa1YVA6</strain>
    </source>
</reference>
<feature type="signal peptide" evidence="1">
    <location>
        <begin position="1"/>
        <end position="23"/>
    </location>
</feature>
<keyword evidence="3" id="KW-1185">Reference proteome</keyword>
<evidence type="ECO:0000256" key="1">
    <source>
        <dbReference type="SAM" id="SignalP"/>
    </source>
</evidence>
<name>A0ABR8XM52_9BACL</name>
<evidence type="ECO:0008006" key="4">
    <source>
        <dbReference type="Google" id="ProtNLM"/>
    </source>
</evidence>
<evidence type="ECO:0000313" key="2">
    <source>
        <dbReference type="EMBL" id="MBD8033017.1"/>
    </source>
</evidence>
<protein>
    <recommendedName>
        <fullName evidence="4">Lipoprotein</fullName>
    </recommendedName>
</protein>
<dbReference type="EMBL" id="JACSPW010000006">
    <property type="protein sequence ID" value="MBD8033017.1"/>
    <property type="molecule type" value="Genomic_DNA"/>
</dbReference>
<sequence length="208" mass="23478">MRNKSVTLFSALLLILIVSSGCATISGEEKITIEVNSESEYVDTFDDLNLGVLFDFNIKLPNADKSWVNLWVERYIDGELESEPLTQLSYGNSPNKVQEGHLGFGMINTSSEEDTLVFLYGPSVRTHPERIEKEAKSGVFRGSEYAIGNDKVELELGQTKILGIYRETEGGSIRTFDFQDEDSINQIIQQDDEVLLLKIKVEERIINY</sequence>
<keyword evidence="1" id="KW-0732">Signal</keyword>
<organism evidence="2 3">
    <name type="scientific">Solibacillus merdavium</name>
    <dbReference type="NCBI Taxonomy" id="2762218"/>
    <lineage>
        <taxon>Bacteria</taxon>
        <taxon>Bacillati</taxon>
        <taxon>Bacillota</taxon>
        <taxon>Bacilli</taxon>
        <taxon>Bacillales</taxon>
        <taxon>Caryophanaceae</taxon>
        <taxon>Solibacillus</taxon>
    </lineage>
</organism>
<dbReference type="Proteomes" id="UP000600565">
    <property type="component" value="Unassembled WGS sequence"/>
</dbReference>